<dbReference type="InterPro" id="IPR036909">
    <property type="entry name" value="Cyt_c-like_dom_sf"/>
</dbReference>
<evidence type="ECO:0000313" key="3">
    <source>
        <dbReference type="Proteomes" id="UP000761423"/>
    </source>
</evidence>
<accession>A0ABX0IFX3</accession>
<keyword evidence="1" id="KW-0812">Transmembrane</keyword>
<name>A0ABX0IFX3_9FLAO</name>
<organism evidence="2 3">
    <name type="scientific">Flavobacterium celericrescens</name>
    <dbReference type="NCBI Taxonomy" id="2709780"/>
    <lineage>
        <taxon>Bacteria</taxon>
        <taxon>Pseudomonadati</taxon>
        <taxon>Bacteroidota</taxon>
        <taxon>Flavobacteriia</taxon>
        <taxon>Flavobacteriales</taxon>
        <taxon>Flavobacteriaceae</taxon>
        <taxon>Flavobacterium</taxon>
    </lineage>
</organism>
<feature type="transmembrane region" description="Helical" evidence="1">
    <location>
        <begin position="9"/>
        <end position="28"/>
    </location>
</feature>
<dbReference type="SUPFAM" id="SSF46626">
    <property type="entry name" value="Cytochrome c"/>
    <property type="match status" value="1"/>
</dbReference>
<keyword evidence="3" id="KW-1185">Reference proteome</keyword>
<dbReference type="PANTHER" id="PTHR35889">
    <property type="entry name" value="CYCLOINULO-OLIGOSACCHARIDE FRUCTANOTRANSFERASE-RELATED"/>
    <property type="match status" value="1"/>
</dbReference>
<evidence type="ECO:0000313" key="2">
    <source>
        <dbReference type="EMBL" id="NHM05135.1"/>
    </source>
</evidence>
<evidence type="ECO:0000256" key="1">
    <source>
        <dbReference type="SAM" id="Phobius"/>
    </source>
</evidence>
<protein>
    <recommendedName>
        <fullName evidence="4">Cytochrome c domain-containing protein</fullName>
    </recommendedName>
</protein>
<comment type="caution">
    <text evidence="2">The sequence shown here is derived from an EMBL/GenBank/DDBJ whole genome shotgun (WGS) entry which is preliminary data.</text>
</comment>
<keyword evidence="1" id="KW-1133">Transmembrane helix</keyword>
<dbReference type="PANTHER" id="PTHR35889:SF3">
    <property type="entry name" value="F-BOX DOMAIN-CONTAINING PROTEIN"/>
    <property type="match status" value="1"/>
</dbReference>
<evidence type="ECO:0008006" key="4">
    <source>
        <dbReference type="Google" id="ProtNLM"/>
    </source>
</evidence>
<gene>
    <name evidence="2" type="ORF">G4L40_10505</name>
</gene>
<sequence length="233" mass="26475">MKKKSLNTIYSLPVLLFIIVTSVLFFSFKTNETIFYNSNPEYKVIGCDTTIIYFKQQVLPILQTKCIMCHNPEKNSHGVLLNNYENILATIETEDDDDEQKNELAKVILRNKMPPYPHEKLSSNQKNILLKWVNQGMQNNSCEETLIATSNLTFENSLKLVIENHCIGCHSGKSPANGYDFSNKNTVLEVVKNGKLLKAINHEAGVTPMPFMSDKISENEINAVRTWIENGMN</sequence>
<dbReference type="EMBL" id="JAAJBV010000007">
    <property type="protein sequence ID" value="NHM05135.1"/>
    <property type="molecule type" value="Genomic_DNA"/>
</dbReference>
<dbReference type="Proteomes" id="UP000761423">
    <property type="component" value="Unassembled WGS sequence"/>
</dbReference>
<dbReference type="RefSeq" id="WP_166237155.1">
    <property type="nucleotide sequence ID" value="NZ_JAAJBV010000007.1"/>
</dbReference>
<keyword evidence="1" id="KW-0472">Membrane</keyword>
<reference evidence="2 3" key="1">
    <citation type="submission" date="2020-02" db="EMBL/GenBank/DDBJ databases">
        <authorList>
            <person name="Chen W.-M."/>
        </authorList>
    </citation>
    <scope>NUCLEOTIDE SEQUENCE [LARGE SCALE GENOMIC DNA]</scope>
    <source>
        <strain evidence="2 3">TWA-26</strain>
    </source>
</reference>
<proteinExistence type="predicted"/>